<reference evidence="1 2" key="1">
    <citation type="journal article" date="2015" name="PLoS ONE">
        <title>Lysis to Kill: Evaluation of the Lytic Abilities, and Genomics of Nine Bacteriophages Infective for Gordonia spp. and Their Potential Use in Activated Sludge Foam Biocontrol.</title>
        <authorList>
            <person name="Dyson Z.A."/>
            <person name="Tucci J."/>
            <person name="Seviour R.J."/>
            <person name="Petrovski S."/>
        </authorList>
    </citation>
    <scope>NUCLEOTIDE SEQUENCE [LARGE SCALE GENOMIC DNA]</scope>
</reference>
<dbReference type="Proteomes" id="UP000204451">
    <property type="component" value="Segment"/>
</dbReference>
<sequence>MNGSNLNRIGNNTHKLIAEDLRGNVLLLATGTIEYCIMVYRQKAEDIEAGRLKMNPGDKIYVAEVNKEITVFGPDFEYEVLGKKL</sequence>
<keyword evidence="2" id="KW-1185">Reference proteome</keyword>
<gene>
    <name evidence="1" type="ORF">GMA3_70</name>
</gene>
<proteinExistence type="predicted"/>
<evidence type="ECO:0000313" key="2">
    <source>
        <dbReference type="Proteomes" id="UP000204451"/>
    </source>
</evidence>
<dbReference type="KEGG" id="vg:26516941"/>
<dbReference type="OrthoDB" id="28170at10239"/>
<dbReference type="GeneID" id="26516941"/>
<dbReference type="EMBL" id="KR063279">
    <property type="protein sequence ID" value="AKL88247.1"/>
    <property type="molecule type" value="Genomic_DNA"/>
</dbReference>
<organism evidence="1 2">
    <name type="scientific">Gordonia phage GMA3</name>
    <dbReference type="NCBI Taxonomy" id="1647284"/>
    <lineage>
        <taxon>Viruses</taxon>
        <taxon>Duplodnaviria</taxon>
        <taxon>Heunggongvirae</taxon>
        <taxon>Uroviricota</taxon>
        <taxon>Caudoviricetes</taxon>
        <taxon>Gamtrevirus</taxon>
        <taxon>Gamtrevirus GMA3</taxon>
    </lineage>
</organism>
<name>A0A0K0NL20_9CAUD</name>
<protein>
    <submittedName>
        <fullName evidence="1">Uncharacterized protein</fullName>
    </submittedName>
</protein>
<evidence type="ECO:0000313" key="1">
    <source>
        <dbReference type="EMBL" id="AKL88247.1"/>
    </source>
</evidence>
<dbReference type="RefSeq" id="YP_009188638.1">
    <property type="nucleotide sequence ID" value="NC_028668.1"/>
</dbReference>
<accession>A0A0K0NL20</accession>